<dbReference type="SMART" id="SM00342">
    <property type="entry name" value="HTH_ARAC"/>
    <property type="match status" value="1"/>
</dbReference>
<dbReference type="InterPro" id="IPR042557">
    <property type="entry name" value="SCO4226"/>
</dbReference>
<protein>
    <submittedName>
        <fullName evidence="5">AraC-type DNA-binding protein</fullName>
    </submittedName>
</protein>
<dbReference type="Pfam" id="PF12833">
    <property type="entry name" value="HTH_18"/>
    <property type="match status" value="1"/>
</dbReference>
<dbReference type="Proteomes" id="UP000182544">
    <property type="component" value="Unassembled WGS sequence"/>
</dbReference>
<dbReference type="Gene3D" id="3.30.70.3090">
    <property type="entry name" value="ORF SCO4226, nickel-binding ferredoxin-like monomer"/>
    <property type="match status" value="1"/>
</dbReference>
<gene>
    <name evidence="5" type="ORF">SAMN05428642_102168</name>
</gene>
<keyword evidence="3" id="KW-0804">Transcription</keyword>
<sequence length="371" mass="42428">MYITFKINTMPLFLDLHNLPDGITAQHVAEMHQADLDIEHKYNCRGLTYWCDEKRKTAFCLIDAPSKEALIELHENAHGAVPTQIIEVNGTIVESFLGRIEDPEKAKKLSLNIINDPAFRTILVVKIKHKTLRENNISPLKEAIRSYITSIKTLTSQYNGRIVKQEANTFLISFDTVTDAIHCGMEIKNTYNSVITPCLEFKIGVSAGIPVTEKESIFEDTIKTSDYLSDAVKGDFSITTEVKDLYEGENQNKPLSKKTIRVLNNKEEDFLMKLMNYTENIWSHTITNVNDFEENLGYSKSKLYRTMMNLVGKSPNTFLRDYRLNKALELLEKQNSNVSEIAYQTGFSSPAYFSKCFHNKYGILPSVFYRI</sequence>
<dbReference type="PRINTS" id="PR00032">
    <property type="entry name" value="HTHARAC"/>
</dbReference>
<dbReference type="AlphaFoldDB" id="A0A1K2IGR3"/>
<dbReference type="InterPro" id="IPR025336">
    <property type="entry name" value="SCO4226-like"/>
</dbReference>
<dbReference type="InterPro" id="IPR029787">
    <property type="entry name" value="Nucleotide_cyclase"/>
</dbReference>
<dbReference type="Gene3D" id="1.10.10.60">
    <property type="entry name" value="Homeodomain-like"/>
    <property type="match status" value="1"/>
</dbReference>
<evidence type="ECO:0000256" key="1">
    <source>
        <dbReference type="ARBA" id="ARBA00023015"/>
    </source>
</evidence>
<dbReference type="PANTHER" id="PTHR43280:SF2">
    <property type="entry name" value="HTH-TYPE TRANSCRIPTIONAL REGULATOR EXSA"/>
    <property type="match status" value="1"/>
</dbReference>
<evidence type="ECO:0000313" key="6">
    <source>
        <dbReference type="Proteomes" id="UP000182544"/>
    </source>
</evidence>
<dbReference type="GO" id="GO:0003700">
    <property type="term" value="F:DNA-binding transcription factor activity"/>
    <property type="evidence" value="ECO:0007669"/>
    <property type="project" value="InterPro"/>
</dbReference>
<dbReference type="InterPro" id="IPR009057">
    <property type="entry name" value="Homeodomain-like_sf"/>
</dbReference>
<dbReference type="SUPFAM" id="SSF46689">
    <property type="entry name" value="Homeodomain-like"/>
    <property type="match status" value="1"/>
</dbReference>
<reference evidence="5 6" key="1">
    <citation type="submission" date="2016-10" db="EMBL/GenBank/DDBJ databases">
        <authorList>
            <person name="de Groot N.N."/>
        </authorList>
    </citation>
    <scope>NUCLEOTIDE SEQUENCE [LARGE SCALE GENOMIC DNA]</scope>
    <source>
        <strain evidence="5 6">DSM 18180</strain>
    </source>
</reference>
<dbReference type="InterPro" id="IPR018060">
    <property type="entry name" value="HTH_AraC"/>
</dbReference>
<dbReference type="PANTHER" id="PTHR43280">
    <property type="entry name" value="ARAC-FAMILY TRANSCRIPTIONAL REGULATOR"/>
    <property type="match status" value="1"/>
</dbReference>
<evidence type="ECO:0000256" key="3">
    <source>
        <dbReference type="ARBA" id="ARBA00023163"/>
    </source>
</evidence>
<keyword evidence="6" id="KW-1185">Reference proteome</keyword>
<dbReference type="EMBL" id="FPKV01000002">
    <property type="protein sequence ID" value="SFZ91617.1"/>
    <property type="molecule type" value="Genomic_DNA"/>
</dbReference>
<dbReference type="GO" id="GO:0043565">
    <property type="term" value="F:sequence-specific DNA binding"/>
    <property type="evidence" value="ECO:0007669"/>
    <property type="project" value="InterPro"/>
</dbReference>
<accession>A0A1K2IGR3</accession>
<dbReference type="PROSITE" id="PS01124">
    <property type="entry name" value="HTH_ARAC_FAMILY_2"/>
    <property type="match status" value="1"/>
</dbReference>
<dbReference type="InterPro" id="IPR020449">
    <property type="entry name" value="Tscrpt_reg_AraC-type_HTH"/>
</dbReference>
<evidence type="ECO:0000313" key="5">
    <source>
        <dbReference type="EMBL" id="SFZ91617.1"/>
    </source>
</evidence>
<name>A0A1K2IGR3_9FLAO</name>
<keyword evidence="2 5" id="KW-0238">DNA-binding</keyword>
<dbReference type="Pfam" id="PF14026">
    <property type="entry name" value="SCO4226-like"/>
    <property type="match status" value="1"/>
</dbReference>
<keyword evidence="1" id="KW-0805">Transcription regulation</keyword>
<evidence type="ECO:0000256" key="2">
    <source>
        <dbReference type="ARBA" id="ARBA00023125"/>
    </source>
</evidence>
<evidence type="ECO:0000259" key="4">
    <source>
        <dbReference type="PROSITE" id="PS01124"/>
    </source>
</evidence>
<proteinExistence type="predicted"/>
<feature type="domain" description="HTH araC/xylS-type" evidence="4">
    <location>
        <begin position="272"/>
        <end position="371"/>
    </location>
</feature>
<organism evidence="5 6">
    <name type="scientific">Flaviramulus basaltis</name>
    <dbReference type="NCBI Taxonomy" id="369401"/>
    <lineage>
        <taxon>Bacteria</taxon>
        <taxon>Pseudomonadati</taxon>
        <taxon>Bacteroidota</taxon>
        <taxon>Flavobacteriia</taxon>
        <taxon>Flavobacteriales</taxon>
        <taxon>Flavobacteriaceae</taxon>
        <taxon>Flaviramulus</taxon>
    </lineage>
</organism>
<dbReference type="STRING" id="369401.SAMN05428642_102168"/>
<dbReference type="Gene3D" id="3.30.70.1230">
    <property type="entry name" value="Nucleotide cyclase"/>
    <property type="match status" value="1"/>
</dbReference>
<dbReference type="SUPFAM" id="SSF55073">
    <property type="entry name" value="Nucleotide cyclase"/>
    <property type="match status" value="1"/>
</dbReference>